<feature type="domain" description="Rhodanese" evidence="4">
    <location>
        <begin position="193"/>
        <end position="330"/>
    </location>
</feature>
<dbReference type="OrthoDB" id="270167at2759"/>
<evidence type="ECO:0000259" key="4">
    <source>
        <dbReference type="PROSITE" id="PS50206"/>
    </source>
</evidence>
<protein>
    <submittedName>
        <fullName evidence="5">Rhodanese-like protein</fullName>
    </submittedName>
</protein>
<dbReference type="GeneID" id="37029588"/>
<dbReference type="GO" id="GO:0004792">
    <property type="term" value="F:thiosulfate-cyanide sulfurtransferase activity"/>
    <property type="evidence" value="ECO:0007669"/>
    <property type="project" value="TreeGrafter"/>
</dbReference>
<keyword evidence="6" id="KW-1185">Reference proteome</keyword>
<dbReference type="PANTHER" id="PTHR11364:SF27">
    <property type="entry name" value="SULFURTRANSFERASE"/>
    <property type="match status" value="1"/>
</dbReference>
<feature type="domain" description="Rhodanese" evidence="4">
    <location>
        <begin position="47"/>
        <end position="154"/>
    </location>
</feature>
<dbReference type="RefSeq" id="XP_025361985.1">
    <property type="nucleotide sequence ID" value="XM_025507765.1"/>
</dbReference>
<dbReference type="STRING" id="1569628.A0A316UTY8"/>
<accession>A0A316UTY8</accession>
<dbReference type="SUPFAM" id="SSF52821">
    <property type="entry name" value="Rhodanese/Cell cycle control phosphatase"/>
    <property type="match status" value="2"/>
</dbReference>
<keyword evidence="1" id="KW-0808">Transferase</keyword>
<organism evidence="5 6">
    <name type="scientific">Jaminaea rosea</name>
    <dbReference type="NCBI Taxonomy" id="1569628"/>
    <lineage>
        <taxon>Eukaryota</taxon>
        <taxon>Fungi</taxon>
        <taxon>Dikarya</taxon>
        <taxon>Basidiomycota</taxon>
        <taxon>Ustilaginomycotina</taxon>
        <taxon>Exobasidiomycetes</taxon>
        <taxon>Microstromatales</taxon>
        <taxon>Microstromatales incertae sedis</taxon>
        <taxon>Jaminaea</taxon>
    </lineage>
</organism>
<dbReference type="PROSITE" id="PS50206">
    <property type="entry name" value="RHODANESE_3"/>
    <property type="match status" value="2"/>
</dbReference>
<dbReference type="SMART" id="SM00450">
    <property type="entry name" value="RHOD"/>
    <property type="match status" value="2"/>
</dbReference>
<keyword evidence="2" id="KW-0677">Repeat</keyword>
<dbReference type="PANTHER" id="PTHR11364">
    <property type="entry name" value="THIOSULFATE SULFERTANSFERASE"/>
    <property type="match status" value="1"/>
</dbReference>
<evidence type="ECO:0000256" key="3">
    <source>
        <dbReference type="SAM" id="MobiDB-lite"/>
    </source>
</evidence>
<dbReference type="InterPro" id="IPR045078">
    <property type="entry name" value="TST/MPST-like"/>
</dbReference>
<sequence>MVALSSGSKARLPPVPLLLSPSALSKLLSGPSPPKLLDASWHMPNLSPPRSGTQEYLSGPRLPGALRWDVDQVATRGPSVRGLPHMMPDPPTFARACTRRGICSQEDHVVCYDSTGLFSSPRLAFTFVAMGHERVSVLDGGLPAWRDEGHEVEEGEDRLTTLQRVYPTPSAVTPGFIRSYEEVRRTIADSATGRTQLPILDARPRGRYDGTAPEPRAGMKSGHMPGGLSLPFNEVVEAVKGEKGQFTKLKDQVALYRTLHGEPLLDFESLRHDSSSSSSGGGPTPAVMTTCGSGMTAAVLWLALRTLGVHAAVYDESWMGWAGREADGEDAPIIVTRKQDKQAM</sequence>
<dbReference type="EMBL" id="KZ819668">
    <property type="protein sequence ID" value="PWN27373.1"/>
    <property type="molecule type" value="Genomic_DNA"/>
</dbReference>
<proteinExistence type="predicted"/>
<name>A0A316UTY8_9BASI</name>
<dbReference type="InterPro" id="IPR036873">
    <property type="entry name" value="Rhodanese-like_dom_sf"/>
</dbReference>
<dbReference type="AlphaFoldDB" id="A0A316UTY8"/>
<dbReference type="Proteomes" id="UP000245884">
    <property type="component" value="Unassembled WGS sequence"/>
</dbReference>
<feature type="region of interest" description="Disordered" evidence="3">
    <location>
        <begin position="203"/>
        <end position="225"/>
    </location>
</feature>
<dbReference type="Gene3D" id="3.40.250.10">
    <property type="entry name" value="Rhodanese-like domain"/>
    <property type="match status" value="2"/>
</dbReference>
<dbReference type="Pfam" id="PF00581">
    <property type="entry name" value="Rhodanese"/>
    <property type="match status" value="1"/>
</dbReference>
<dbReference type="InterPro" id="IPR001763">
    <property type="entry name" value="Rhodanese-like_dom"/>
</dbReference>
<reference evidence="5 6" key="1">
    <citation type="journal article" date="2018" name="Mol. Biol. Evol.">
        <title>Broad Genomic Sampling Reveals a Smut Pathogenic Ancestry of the Fungal Clade Ustilaginomycotina.</title>
        <authorList>
            <person name="Kijpornyongpan T."/>
            <person name="Mondo S.J."/>
            <person name="Barry K."/>
            <person name="Sandor L."/>
            <person name="Lee J."/>
            <person name="Lipzen A."/>
            <person name="Pangilinan J."/>
            <person name="LaButti K."/>
            <person name="Hainaut M."/>
            <person name="Henrissat B."/>
            <person name="Grigoriev I.V."/>
            <person name="Spatafora J.W."/>
            <person name="Aime M.C."/>
        </authorList>
    </citation>
    <scope>NUCLEOTIDE SEQUENCE [LARGE SCALE GENOMIC DNA]</scope>
    <source>
        <strain evidence="5 6">MCA 5214</strain>
    </source>
</reference>
<evidence type="ECO:0000256" key="2">
    <source>
        <dbReference type="ARBA" id="ARBA00022737"/>
    </source>
</evidence>
<dbReference type="GO" id="GO:0005739">
    <property type="term" value="C:mitochondrion"/>
    <property type="evidence" value="ECO:0007669"/>
    <property type="project" value="TreeGrafter"/>
</dbReference>
<gene>
    <name evidence="5" type="ORF">BDZ90DRAFT_252557</name>
</gene>
<evidence type="ECO:0000313" key="5">
    <source>
        <dbReference type="EMBL" id="PWN27373.1"/>
    </source>
</evidence>
<evidence type="ECO:0000313" key="6">
    <source>
        <dbReference type="Proteomes" id="UP000245884"/>
    </source>
</evidence>
<evidence type="ECO:0000256" key="1">
    <source>
        <dbReference type="ARBA" id="ARBA00022679"/>
    </source>
</evidence>
<dbReference type="CDD" id="cd01448">
    <property type="entry name" value="TST_Repeat_1"/>
    <property type="match status" value="1"/>
</dbReference>